<gene>
    <name evidence="1" type="ORF">BaRGS_00028463</name>
</gene>
<reference evidence="1 2" key="1">
    <citation type="journal article" date="2023" name="Sci. Data">
        <title>Genome assembly of the Korean intertidal mud-creeper Batillaria attramentaria.</title>
        <authorList>
            <person name="Patra A.K."/>
            <person name="Ho P.T."/>
            <person name="Jun S."/>
            <person name="Lee S.J."/>
            <person name="Kim Y."/>
            <person name="Won Y.J."/>
        </authorList>
    </citation>
    <scope>NUCLEOTIDE SEQUENCE [LARGE SCALE GENOMIC DNA]</scope>
    <source>
        <strain evidence="1">Wonlab-2016</strain>
    </source>
</reference>
<accession>A0ABD0K0E4</accession>
<sequence length="105" mass="11824">MQQLKGCLTCKHFVSLSGLRSVFLKDVSSQSCDVQVRYRRLADATQIREITLPTRGSRLGLDAPNGIRPPVQSCRRSETEIDCWRLDPSMTDSFGAPDRISFFVC</sequence>
<evidence type="ECO:0000313" key="2">
    <source>
        <dbReference type="Proteomes" id="UP001519460"/>
    </source>
</evidence>
<comment type="caution">
    <text evidence="1">The sequence shown here is derived from an EMBL/GenBank/DDBJ whole genome shotgun (WGS) entry which is preliminary data.</text>
</comment>
<dbReference type="EMBL" id="JACVVK020000284">
    <property type="protein sequence ID" value="KAK7480295.1"/>
    <property type="molecule type" value="Genomic_DNA"/>
</dbReference>
<evidence type="ECO:0000313" key="1">
    <source>
        <dbReference type="EMBL" id="KAK7480295.1"/>
    </source>
</evidence>
<dbReference type="AlphaFoldDB" id="A0ABD0K0E4"/>
<proteinExistence type="predicted"/>
<organism evidence="1 2">
    <name type="scientific">Batillaria attramentaria</name>
    <dbReference type="NCBI Taxonomy" id="370345"/>
    <lineage>
        <taxon>Eukaryota</taxon>
        <taxon>Metazoa</taxon>
        <taxon>Spiralia</taxon>
        <taxon>Lophotrochozoa</taxon>
        <taxon>Mollusca</taxon>
        <taxon>Gastropoda</taxon>
        <taxon>Caenogastropoda</taxon>
        <taxon>Sorbeoconcha</taxon>
        <taxon>Cerithioidea</taxon>
        <taxon>Batillariidae</taxon>
        <taxon>Batillaria</taxon>
    </lineage>
</organism>
<name>A0ABD0K0E4_9CAEN</name>
<dbReference type="Proteomes" id="UP001519460">
    <property type="component" value="Unassembled WGS sequence"/>
</dbReference>
<protein>
    <submittedName>
        <fullName evidence="1">Uncharacterized protein</fullName>
    </submittedName>
</protein>
<keyword evidence="2" id="KW-1185">Reference proteome</keyword>